<feature type="region of interest" description="Disordered" evidence="1">
    <location>
        <begin position="1"/>
        <end position="46"/>
    </location>
</feature>
<keyword evidence="3" id="KW-1185">Reference proteome</keyword>
<proteinExistence type="predicted"/>
<reference evidence="3" key="2">
    <citation type="journal article" date="2013" name="PLoS Genet.">
        <title>Comparative genome structure, secondary metabolite, and effector coding capacity across Cochliobolus pathogens.</title>
        <authorList>
            <person name="Condon B.J."/>
            <person name="Leng Y."/>
            <person name="Wu D."/>
            <person name="Bushley K.E."/>
            <person name="Ohm R.A."/>
            <person name="Otillar R."/>
            <person name="Martin J."/>
            <person name="Schackwitz W."/>
            <person name="Grimwood J."/>
            <person name="MohdZainudin N."/>
            <person name="Xue C."/>
            <person name="Wang R."/>
            <person name="Manning V.A."/>
            <person name="Dhillon B."/>
            <person name="Tu Z.J."/>
            <person name="Steffenson B.J."/>
            <person name="Salamov A."/>
            <person name="Sun H."/>
            <person name="Lowry S."/>
            <person name="LaButti K."/>
            <person name="Han J."/>
            <person name="Copeland A."/>
            <person name="Lindquist E."/>
            <person name="Barry K."/>
            <person name="Schmutz J."/>
            <person name="Baker S.E."/>
            <person name="Ciuffetti L.M."/>
            <person name="Grigoriev I.V."/>
            <person name="Zhong S."/>
            <person name="Turgeon B.G."/>
        </authorList>
    </citation>
    <scope>NUCLEOTIDE SEQUENCE [LARGE SCALE GENOMIC DNA]</scope>
    <source>
        <strain evidence="3">C5 / ATCC 48332 / race O</strain>
    </source>
</reference>
<feature type="compositionally biased region" description="Low complexity" evidence="1">
    <location>
        <begin position="18"/>
        <end position="45"/>
    </location>
</feature>
<evidence type="ECO:0000256" key="1">
    <source>
        <dbReference type="SAM" id="MobiDB-lite"/>
    </source>
</evidence>
<reference evidence="2 3" key="1">
    <citation type="journal article" date="2012" name="PLoS Pathog.">
        <title>Diverse lifestyles and strategies of plant pathogenesis encoded in the genomes of eighteen Dothideomycetes fungi.</title>
        <authorList>
            <person name="Ohm R.A."/>
            <person name="Feau N."/>
            <person name="Henrissat B."/>
            <person name="Schoch C.L."/>
            <person name="Horwitz B.A."/>
            <person name="Barry K.W."/>
            <person name="Condon B.J."/>
            <person name="Copeland A.C."/>
            <person name="Dhillon B."/>
            <person name="Glaser F."/>
            <person name="Hesse C.N."/>
            <person name="Kosti I."/>
            <person name="LaButti K."/>
            <person name="Lindquist E.A."/>
            <person name="Lucas S."/>
            <person name="Salamov A.A."/>
            <person name="Bradshaw R.E."/>
            <person name="Ciuffetti L."/>
            <person name="Hamelin R.C."/>
            <person name="Kema G.H.J."/>
            <person name="Lawrence C."/>
            <person name="Scott J.A."/>
            <person name="Spatafora J.W."/>
            <person name="Turgeon B.G."/>
            <person name="de Wit P.J.G.M."/>
            <person name="Zhong S."/>
            <person name="Goodwin S.B."/>
            <person name="Grigoriev I.V."/>
        </authorList>
    </citation>
    <scope>NUCLEOTIDE SEQUENCE [LARGE SCALE GENOMIC DNA]</scope>
    <source>
        <strain evidence="3">C5 / ATCC 48332 / race O</strain>
    </source>
</reference>
<evidence type="ECO:0000313" key="3">
    <source>
        <dbReference type="Proteomes" id="UP000016936"/>
    </source>
</evidence>
<name>M2UPY4_COCH5</name>
<organism evidence="2 3">
    <name type="scientific">Cochliobolus heterostrophus (strain C5 / ATCC 48332 / race O)</name>
    <name type="common">Southern corn leaf blight fungus</name>
    <name type="synonym">Bipolaris maydis</name>
    <dbReference type="NCBI Taxonomy" id="701091"/>
    <lineage>
        <taxon>Eukaryota</taxon>
        <taxon>Fungi</taxon>
        <taxon>Dikarya</taxon>
        <taxon>Ascomycota</taxon>
        <taxon>Pezizomycotina</taxon>
        <taxon>Dothideomycetes</taxon>
        <taxon>Pleosporomycetidae</taxon>
        <taxon>Pleosporales</taxon>
        <taxon>Pleosporineae</taxon>
        <taxon>Pleosporaceae</taxon>
        <taxon>Bipolaris</taxon>
    </lineage>
</organism>
<dbReference type="AlphaFoldDB" id="M2UPY4"/>
<sequence>MAMTYFKRWSALPPSPTPSLNDSLSSSSSSTISTPPRSPTPSSTTRLFSALKSSTTFPLSIRKVSSPWHSTTTVQPHIPYLDSASHAGSTTSLCTNADPTATAGCAKQKSNEKRVLAWRRETRTLQMEYESLPLRRRREALERVNEGRARLGLPRRSLGGLGE</sequence>
<dbReference type="OMA" id="CAKQKSN"/>
<dbReference type="Proteomes" id="UP000016936">
    <property type="component" value="Unassembled WGS sequence"/>
</dbReference>
<dbReference type="HOGENOM" id="CLU_1626875_0_0_1"/>
<dbReference type="EMBL" id="KB445578">
    <property type="protein sequence ID" value="EMD89942.1"/>
    <property type="molecule type" value="Genomic_DNA"/>
</dbReference>
<dbReference type="OrthoDB" id="3694694at2759"/>
<accession>M2UPY4</accession>
<protein>
    <submittedName>
        <fullName evidence="2">Uncharacterized protein</fullName>
    </submittedName>
</protein>
<gene>
    <name evidence="2" type="ORF">COCHEDRAFT_1156970</name>
</gene>
<evidence type="ECO:0000313" key="2">
    <source>
        <dbReference type="EMBL" id="EMD89942.1"/>
    </source>
</evidence>